<comment type="caution">
    <text evidence="2">The sequence shown here is derived from an EMBL/GenBank/DDBJ whole genome shotgun (WGS) entry which is preliminary data.</text>
</comment>
<keyword evidence="3" id="KW-1185">Reference proteome</keyword>
<dbReference type="Pfam" id="PF00240">
    <property type="entry name" value="ubiquitin"/>
    <property type="match status" value="3"/>
</dbReference>
<feature type="domain" description="Ubiquitin-like" evidence="1">
    <location>
        <begin position="154"/>
        <end position="229"/>
    </location>
</feature>
<protein>
    <recommendedName>
        <fullName evidence="1">Ubiquitin-like domain-containing protein</fullName>
    </recommendedName>
</protein>
<dbReference type="EMBL" id="JBICBT010000942">
    <property type="protein sequence ID" value="KAL3091425.1"/>
    <property type="molecule type" value="Genomic_DNA"/>
</dbReference>
<feature type="domain" description="Ubiquitin-like" evidence="1">
    <location>
        <begin position="79"/>
        <end position="155"/>
    </location>
</feature>
<dbReference type="CDD" id="cd17039">
    <property type="entry name" value="Ubl_ubiquitin_like"/>
    <property type="match status" value="3"/>
</dbReference>
<dbReference type="InterPro" id="IPR015496">
    <property type="entry name" value="Ubiquilin"/>
</dbReference>
<dbReference type="SMART" id="SM00213">
    <property type="entry name" value="UBQ"/>
    <property type="match status" value="3"/>
</dbReference>
<proteinExistence type="predicted"/>
<dbReference type="AlphaFoldDB" id="A0ABD2JLC1"/>
<evidence type="ECO:0000259" key="1">
    <source>
        <dbReference type="PROSITE" id="PS50053"/>
    </source>
</evidence>
<dbReference type="SUPFAM" id="SSF54236">
    <property type="entry name" value="Ubiquitin-like"/>
    <property type="match status" value="3"/>
</dbReference>
<dbReference type="Gene3D" id="3.10.20.90">
    <property type="entry name" value="Phosphatidylinositol 3-kinase Catalytic Subunit, Chain A, domain 1"/>
    <property type="match status" value="3"/>
</dbReference>
<dbReference type="InterPro" id="IPR029071">
    <property type="entry name" value="Ubiquitin-like_domsf"/>
</dbReference>
<feature type="domain" description="Ubiquitin-like" evidence="1">
    <location>
        <begin position="1"/>
        <end position="71"/>
    </location>
</feature>
<name>A0ABD2JLC1_9BILA</name>
<sequence>MRASTFNQNERTTIIINLKSEQTVEGLKQAIKNEIGIPPEQQQLIIIKHNSSAAGALLKDRDTLKHSDLEKAEVFLSFGELEIRVHNGTEMFVSRVHKSDTVETLKEVIEERFGIPIVRQTLRLNNTFGLALEDTKTMDEYGIEDGQTILLSLDEFQIKVKYGWKSNLVQVKATDTVETLKKGIENIAKFGNIPHQHQVLIIWDGDIVLEKDNETMDECRIRKGETVVVPWKKFEILVQFKEKQETIEKQQRIDNFVVPKKNELEEAEETIEFGGREHFRRKVIPRMADQIRRAIQTGVSDGHFAITSDGWSKPTHSPQLQSLTIHWIDDNFCRNDAVLGAFPMDEFFHSGEVIAKESQIV</sequence>
<reference evidence="2 3" key="1">
    <citation type="submission" date="2024-10" db="EMBL/GenBank/DDBJ databases">
        <authorList>
            <person name="Kim D."/>
        </authorList>
    </citation>
    <scope>NUCLEOTIDE SEQUENCE [LARGE SCALE GENOMIC DNA]</scope>
    <source>
        <strain evidence="2">BH-2024</strain>
    </source>
</reference>
<accession>A0ABD2JLC1</accession>
<gene>
    <name evidence="2" type="ORF">niasHT_025187</name>
</gene>
<dbReference type="InterPro" id="IPR000626">
    <property type="entry name" value="Ubiquitin-like_dom"/>
</dbReference>
<evidence type="ECO:0000313" key="2">
    <source>
        <dbReference type="EMBL" id="KAL3091425.1"/>
    </source>
</evidence>
<dbReference type="PANTHER" id="PTHR10677:SF3">
    <property type="entry name" value="FI07626P-RELATED"/>
    <property type="match status" value="1"/>
</dbReference>
<dbReference type="Proteomes" id="UP001620626">
    <property type="component" value="Unassembled WGS sequence"/>
</dbReference>
<dbReference type="PANTHER" id="PTHR10677">
    <property type="entry name" value="UBIQUILIN"/>
    <property type="match status" value="1"/>
</dbReference>
<dbReference type="PROSITE" id="PS50053">
    <property type="entry name" value="UBIQUITIN_2"/>
    <property type="match status" value="3"/>
</dbReference>
<organism evidence="2 3">
    <name type="scientific">Heterodera trifolii</name>
    <dbReference type="NCBI Taxonomy" id="157864"/>
    <lineage>
        <taxon>Eukaryota</taxon>
        <taxon>Metazoa</taxon>
        <taxon>Ecdysozoa</taxon>
        <taxon>Nematoda</taxon>
        <taxon>Chromadorea</taxon>
        <taxon>Rhabditida</taxon>
        <taxon>Tylenchina</taxon>
        <taxon>Tylenchomorpha</taxon>
        <taxon>Tylenchoidea</taxon>
        <taxon>Heteroderidae</taxon>
        <taxon>Heteroderinae</taxon>
        <taxon>Heterodera</taxon>
    </lineage>
</organism>
<evidence type="ECO:0000313" key="3">
    <source>
        <dbReference type="Proteomes" id="UP001620626"/>
    </source>
</evidence>